<evidence type="ECO:0000313" key="2">
    <source>
        <dbReference type="Proteomes" id="UP000176944"/>
    </source>
</evidence>
<sequence>MTKNSKMIQTATELEKSMRRVEIRKLWKGVKSEISLPEMLSLSLSFMAHGMESHDYRFLNTALKLNDRLREEYSGTNQIREIEELESHCLETLRKRLGIV</sequence>
<protein>
    <submittedName>
        <fullName evidence="1">Uncharacterized protein</fullName>
    </submittedName>
</protein>
<dbReference type="AlphaFoldDB" id="A0A1D9G9H4"/>
<organism evidence="1 2">
    <name type="scientific">Moorena producens (strain JHB)</name>
    <dbReference type="NCBI Taxonomy" id="1454205"/>
    <lineage>
        <taxon>Bacteria</taxon>
        <taxon>Bacillati</taxon>
        <taxon>Cyanobacteriota</taxon>
        <taxon>Cyanophyceae</taxon>
        <taxon>Coleofasciculales</taxon>
        <taxon>Coleofasciculaceae</taxon>
        <taxon>Moorena</taxon>
    </lineage>
</organism>
<proteinExistence type="predicted"/>
<gene>
    <name evidence="1" type="ORF">BJP36_34660</name>
</gene>
<dbReference type="Proteomes" id="UP000176944">
    <property type="component" value="Chromosome"/>
</dbReference>
<evidence type="ECO:0000313" key="1">
    <source>
        <dbReference type="EMBL" id="AOY84306.1"/>
    </source>
</evidence>
<dbReference type="EMBL" id="CP017708">
    <property type="protein sequence ID" value="AOY84306.1"/>
    <property type="molecule type" value="Genomic_DNA"/>
</dbReference>
<accession>A0A1D9G9H4</accession>
<name>A0A1D9G9H4_MOOP1</name>
<reference evidence="2" key="1">
    <citation type="submission" date="2016-10" db="EMBL/GenBank/DDBJ databases">
        <title>Comparative genomics uncovers the prolific and rare metabolic potential of the cyanobacterial genus Moorea.</title>
        <authorList>
            <person name="Leao T."/>
            <person name="Castelao G."/>
            <person name="Korobeynikov A."/>
            <person name="Monroe E.A."/>
            <person name="Podell S."/>
            <person name="Glukhov E."/>
            <person name="Allen E."/>
            <person name="Gerwick W.H."/>
            <person name="Gerwick L."/>
        </authorList>
    </citation>
    <scope>NUCLEOTIDE SEQUENCE [LARGE SCALE GENOMIC DNA]</scope>
    <source>
        <strain evidence="2">JHB</strain>
    </source>
</reference>